<dbReference type="AlphaFoldDB" id="A0A1E4TI33"/>
<proteinExistence type="inferred from homology"/>
<name>A0A1E4TI33_9ASCO</name>
<dbReference type="GO" id="GO:0000214">
    <property type="term" value="C:tRNA-intron endonuclease complex"/>
    <property type="evidence" value="ECO:0007669"/>
    <property type="project" value="TreeGrafter"/>
</dbReference>
<dbReference type="PANTHER" id="PTHR21027:SF1">
    <property type="entry name" value="TRNA-SPLICING ENDONUCLEASE SUBUNIT SEN54"/>
    <property type="match status" value="1"/>
</dbReference>
<feature type="compositionally biased region" description="Acidic residues" evidence="3">
    <location>
        <begin position="1"/>
        <end position="12"/>
    </location>
</feature>
<protein>
    <recommendedName>
        <fullName evidence="4">tRNA-splicing endonuclease subunit Sen54 N-terminal domain-containing protein</fullName>
    </recommendedName>
</protein>
<sequence>MADEFEEGEDGADWSLLEELPKRGEKETLNEESDVQETKLESSRAAMYRALASDRMHSAKNRVEADWMGELRKARVIAASGTHFLTMGYQNSSGIWLEPEEALYLIERGTLMCRANGVPLSLEGAYAAMIGACSIEKFQVYSNLKRNGYIVRRPRIGLGAAGLETGGWRSIARGLARMLDNAWVVIRNVVRWIRVMKGWVTKQICGRESSAVSGGTQTTKGVYRRLAAVRVDSGERRPDTEAQIDYEVWRPQEGFRKGSPGDADFYIRVLNAEAEIPTLEEFDACMMKHDEPLGRRIKDIRRGIKSVIVAVVAEGVISYMRVAETRMPSVY</sequence>
<feature type="compositionally biased region" description="Basic and acidic residues" evidence="3">
    <location>
        <begin position="19"/>
        <end position="29"/>
    </location>
</feature>
<reference evidence="6" key="1">
    <citation type="submission" date="2016-02" db="EMBL/GenBank/DDBJ databases">
        <title>Comparative genomics of biotechnologically important yeasts.</title>
        <authorList>
            <consortium name="DOE Joint Genome Institute"/>
            <person name="Riley R."/>
            <person name="Haridas S."/>
            <person name="Wolfe K.H."/>
            <person name="Lopes M.R."/>
            <person name="Hittinger C.T."/>
            <person name="Goker M."/>
            <person name="Salamov A."/>
            <person name="Wisecaver J."/>
            <person name="Long T.M."/>
            <person name="Aerts A.L."/>
            <person name="Barry K."/>
            <person name="Choi C."/>
            <person name="Clum A."/>
            <person name="Coughlan A.Y."/>
            <person name="Deshpande S."/>
            <person name="Douglass A.P."/>
            <person name="Hanson S.J."/>
            <person name="Klenk H.-P."/>
            <person name="Labutti K."/>
            <person name="Lapidus A."/>
            <person name="Lindquist E."/>
            <person name="Lipzen A."/>
            <person name="Meier-Kolthoff J.P."/>
            <person name="Ohm R.A."/>
            <person name="Otillar R.P."/>
            <person name="Pangilinan J."/>
            <person name="Peng Y."/>
            <person name="Rokas A."/>
            <person name="Rosa C.A."/>
            <person name="Scheuner C."/>
            <person name="Sibirny A.A."/>
            <person name="Slot J.C."/>
            <person name="Stielow J.B."/>
            <person name="Sun H."/>
            <person name="Kurtzman C.P."/>
            <person name="Blackwell M."/>
            <person name="Jeffries T.W."/>
            <person name="Grigoriev I.V."/>
        </authorList>
    </citation>
    <scope>NUCLEOTIDE SEQUENCE [LARGE SCALE GENOMIC DNA]</scope>
    <source>
        <strain evidence="6">NRRL Y-17796</strain>
    </source>
</reference>
<evidence type="ECO:0000256" key="2">
    <source>
        <dbReference type="ARBA" id="ARBA00022694"/>
    </source>
</evidence>
<evidence type="ECO:0000259" key="4">
    <source>
        <dbReference type="Pfam" id="PF12928"/>
    </source>
</evidence>
<dbReference type="PANTHER" id="PTHR21027">
    <property type="entry name" value="TRNA-SPLICING ENDONUCLEASE SUBUNIT SEN54"/>
    <property type="match status" value="1"/>
</dbReference>
<evidence type="ECO:0000313" key="5">
    <source>
        <dbReference type="EMBL" id="ODV91389.1"/>
    </source>
</evidence>
<keyword evidence="6" id="KW-1185">Reference proteome</keyword>
<evidence type="ECO:0000256" key="1">
    <source>
        <dbReference type="ARBA" id="ARBA00005736"/>
    </source>
</evidence>
<keyword evidence="2" id="KW-0819">tRNA processing</keyword>
<feature type="domain" description="tRNA-splicing endonuclease subunit Sen54 N-terminal" evidence="4">
    <location>
        <begin position="49"/>
        <end position="114"/>
    </location>
</feature>
<evidence type="ECO:0000313" key="6">
    <source>
        <dbReference type="Proteomes" id="UP000095023"/>
    </source>
</evidence>
<dbReference type="EMBL" id="KV453842">
    <property type="protein sequence ID" value="ODV91389.1"/>
    <property type="molecule type" value="Genomic_DNA"/>
</dbReference>
<dbReference type="Pfam" id="PF12928">
    <property type="entry name" value="tRNA_int_end_N2"/>
    <property type="match status" value="1"/>
</dbReference>
<dbReference type="OrthoDB" id="408683at2759"/>
<organism evidence="5 6">
    <name type="scientific">Tortispora caseinolytica NRRL Y-17796</name>
    <dbReference type="NCBI Taxonomy" id="767744"/>
    <lineage>
        <taxon>Eukaryota</taxon>
        <taxon>Fungi</taxon>
        <taxon>Dikarya</taxon>
        <taxon>Ascomycota</taxon>
        <taxon>Saccharomycotina</taxon>
        <taxon>Trigonopsidomycetes</taxon>
        <taxon>Trigonopsidales</taxon>
        <taxon>Trigonopsidaceae</taxon>
        <taxon>Tortispora</taxon>
    </lineage>
</organism>
<dbReference type="Proteomes" id="UP000095023">
    <property type="component" value="Unassembled WGS sequence"/>
</dbReference>
<gene>
    <name evidence="5" type="ORF">CANCADRAFT_3096</name>
</gene>
<dbReference type="GO" id="GO:0000379">
    <property type="term" value="P:tRNA-type intron splice site recognition and cleavage"/>
    <property type="evidence" value="ECO:0007669"/>
    <property type="project" value="TreeGrafter"/>
</dbReference>
<feature type="region of interest" description="Disordered" evidence="3">
    <location>
        <begin position="1"/>
        <end position="38"/>
    </location>
</feature>
<dbReference type="InterPro" id="IPR024336">
    <property type="entry name" value="tRNA_splic_suSen54_N"/>
</dbReference>
<evidence type="ECO:0000256" key="3">
    <source>
        <dbReference type="SAM" id="MobiDB-lite"/>
    </source>
</evidence>
<accession>A0A1E4TI33</accession>
<dbReference type="InterPro" id="IPR024337">
    <property type="entry name" value="tRNA_splic_suSen54"/>
</dbReference>
<comment type="similarity">
    <text evidence="1">Belongs to the SEN54 family.</text>
</comment>